<organism evidence="1 2">
    <name type="scientific">Sporocytophaga myxococcoides</name>
    <dbReference type="NCBI Taxonomy" id="153721"/>
    <lineage>
        <taxon>Bacteria</taxon>
        <taxon>Pseudomonadati</taxon>
        <taxon>Bacteroidota</taxon>
        <taxon>Cytophagia</taxon>
        <taxon>Cytophagales</taxon>
        <taxon>Cytophagaceae</taxon>
        <taxon>Sporocytophaga</taxon>
    </lineage>
</organism>
<protein>
    <recommendedName>
        <fullName evidence="3">Ava_C0101 and related proteins</fullName>
    </recommendedName>
</protein>
<evidence type="ECO:0000313" key="1">
    <source>
        <dbReference type="EMBL" id="GAL86647.1"/>
    </source>
</evidence>
<dbReference type="AlphaFoldDB" id="A0A098LJP7"/>
<name>A0A098LJP7_9BACT</name>
<dbReference type="InterPro" id="IPR046038">
    <property type="entry name" value="DUF5996"/>
</dbReference>
<evidence type="ECO:0008006" key="3">
    <source>
        <dbReference type="Google" id="ProtNLM"/>
    </source>
</evidence>
<reference evidence="1 2" key="1">
    <citation type="submission" date="2014-09" db="EMBL/GenBank/DDBJ databases">
        <title>Sporocytophaga myxococcoides PG-01 genome sequencing.</title>
        <authorList>
            <person name="Liu L."/>
            <person name="Gao P.J."/>
            <person name="Chen G.J."/>
            <person name="Wang L.S."/>
        </authorList>
    </citation>
    <scope>NUCLEOTIDE SEQUENCE [LARGE SCALE GENOMIC DNA]</scope>
    <source>
        <strain evidence="1 2">PG-01</strain>
    </source>
</reference>
<dbReference type="Proteomes" id="UP000030185">
    <property type="component" value="Unassembled WGS sequence"/>
</dbReference>
<gene>
    <name evidence="1" type="ORF">MYP_3877</name>
</gene>
<comment type="caution">
    <text evidence="1">The sequence shown here is derived from an EMBL/GenBank/DDBJ whole genome shotgun (WGS) entry which is preliminary data.</text>
</comment>
<accession>A0A098LJP7</accession>
<dbReference type="Pfam" id="PF19459">
    <property type="entry name" value="DUF5996"/>
    <property type="match status" value="1"/>
</dbReference>
<keyword evidence="2" id="KW-1185">Reference proteome</keyword>
<dbReference type="STRING" id="153721.MYP_3877"/>
<sequence length="329" mass="38544">MKTFNYFQKLTTKEVMKNFLYKSSNNILISERENPWPPLVLDEWIKTYKTLHLWMQIVGKIKLSFSPKLNHWWHITFTPTAEGLTTGLIPYHNSYFQIDFDFIDHKLYIKTNEGKFDSLDLYSRSVADFYIETKEKLRHLGIEINIWTTPVEMEERIPFERDFTHKTYDKKYVETFHKILLGADHVMRVFRSEFIGKSSPVHFFWGAMDLAVTFFSGKHAPAHPGVPNVSKEVMVEAYSKELSSYGFWPGLGLGEPAFYAYAYPQPDKFNTSKMPEGAYYNDALGEFILPYEKVRTSESPKEMILSFFKAVFIASARLNKWDEGLICYK</sequence>
<dbReference type="EMBL" id="BBLT01000009">
    <property type="protein sequence ID" value="GAL86647.1"/>
    <property type="molecule type" value="Genomic_DNA"/>
</dbReference>
<dbReference type="eggNOG" id="ENOG502Z7SC">
    <property type="taxonomic scope" value="Bacteria"/>
</dbReference>
<evidence type="ECO:0000313" key="2">
    <source>
        <dbReference type="Proteomes" id="UP000030185"/>
    </source>
</evidence>
<proteinExistence type="predicted"/>